<keyword evidence="5 9" id="KW-0812">Transmembrane</keyword>
<evidence type="ECO:0000256" key="5">
    <source>
        <dbReference type="ARBA" id="ARBA00022692"/>
    </source>
</evidence>
<feature type="transmembrane region" description="Helical" evidence="9">
    <location>
        <begin position="284"/>
        <end position="302"/>
    </location>
</feature>
<comment type="function">
    <text evidence="1">Resistance to tetracycline by an active tetracycline efflux. This is an energy-dependent process that decreases the accumulation of the antibiotic in whole cells. This protein functions as a metal-tetracycline/H(+) antiporter.</text>
</comment>
<dbReference type="InterPro" id="IPR020846">
    <property type="entry name" value="MFS_dom"/>
</dbReference>
<evidence type="ECO:0000256" key="7">
    <source>
        <dbReference type="ARBA" id="ARBA00023136"/>
    </source>
</evidence>
<evidence type="ECO:0000256" key="1">
    <source>
        <dbReference type="ARBA" id="ARBA00003279"/>
    </source>
</evidence>
<evidence type="ECO:0000256" key="6">
    <source>
        <dbReference type="ARBA" id="ARBA00022989"/>
    </source>
</evidence>
<keyword evidence="6 9" id="KW-1133">Transmembrane helix</keyword>
<gene>
    <name evidence="11" type="ORF">GU926_18150</name>
</gene>
<dbReference type="InterPro" id="IPR036259">
    <property type="entry name" value="MFS_trans_sf"/>
</dbReference>
<name>A0A6P1P4A6_9BACT</name>
<feature type="region of interest" description="Disordered" evidence="8">
    <location>
        <begin position="411"/>
        <end position="433"/>
    </location>
</feature>
<evidence type="ECO:0000313" key="11">
    <source>
        <dbReference type="EMBL" id="QHL89250.1"/>
    </source>
</evidence>
<dbReference type="InterPro" id="IPR005829">
    <property type="entry name" value="Sugar_transporter_CS"/>
</dbReference>
<feature type="transmembrane region" description="Helical" evidence="9">
    <location>
        <begin position="47"/>
        <end position="67"/>
    </location>
</feature>
<dbReference type="PROSITE" id="PS00216">
    <property type="entry name" value="SUGAR_TRANSPORT_1"/>
    <property type="match status" value="1"/>
</dbReference>
<feature type="transmembrane region" description="Helical" evidence="9">
    <location>
        <begin position="79"/>
        <end position="98"/>
    </location>
</feature>
<reference evidence="11 12" key="1">
    <citation type="submission" date="2020-01" db="EMBL/GenBank/DDBJ databases">
        <authorList>
            <person name="Kim M."/>
        </authorList>
    </citation>
    <scope>NUCLEOTIDE SEQUENCE [LARGE SCALE GENOMIC DNA]</scope>
    <source>
        <strain evidence="11 12">BT10</strain>
    </source>
</reference>
<evidence type="ECO:0000313" key="12">
    <source>
        <dbReference type="Proteomes" id="UP000464214"/>
    </source>
</evidence>
<dbReference type="PROSITE" id="PS50850">
    <property type="entry name" value="MFS"/>
    <property type="match status" value="1"/>
</dbReference>
<dbReference type="InterPro" id="IPR011701">
    <property type="entry name" value="MFS"/>
</dbReference>
<evidence type="ECO:0000256" key="3">
    <source>
        <dbReference type="ARBA" id="ARBA00007520"/>
    </source>
</evidence>
<evidence type="ECO:0000256" key="4">
    <source>
        <dbReference type="ARBA" id="ARBA00022448"/>
    </source>
</evidence>
<dbReference type="InterPro" id="IPR001958">
    <property type="entry name" value="Tet-R_TetA/multi-R_MdtG-like"/>
</dbReference>
<dbReference type="Proteomes" id="UP000464214">
    <property type="component" value="Chromosome"/>
</dbReference>
<keyword evidence="4" id="KW-0813">Transport</keyword>
<dbReference type="RefSeq" id="WP_160694426.1">
    <property type="nucleotide sequence ID" value="NZ_CP047897.1"/>
</dbReference>
<accession>A0A6P1P4A6</accession>
<dbReference type="SUPFAM" id="SSF103473">
    <property type="entry name" value="MFS general substrate transporter"/>
    <property type="match status" value="1"/>
</dbReference>
<dbReference type="PRINTS" id="PR01035">
    <property type="entry name" value="TCRTETA"/>
</dbReference>
<dbReference type="GO" id="GO:0016020">
    <property type="term" value="C:membrane"/>
    <property type="evidence" value="ECO:0007669"/>
    <property type="project" value="UniProtKB-SubCell"/>
</dbReference>
<comment type="subcellular location">
    <subcellularLocation>
        <location evidence="2">Membrane</location>
        <topology evidence="2">Multi-pass membrane protein</topology>
    </subcellularLocation>
</comment>
<sequence length="433" mass="46549">MLGNRKAALGFIFVTLLIDVIGFGIIIPVLPKLIAELINGDLSQASLYGGWLMFAFSVSQFLFSPVLGNLSDRFGRRPVLLFSLFGFGIDYILLALAPNIGWLFIGRIIAGITGASMTTATAYIADISTPEKRAQNFGMVGAAFGLGFIIGPVIGGLLGQFGARVPFYAAAGITLLNWLYGYFILPESLAPENRRPFHWKRANPVGSLLQLKRYPVIAGLVGSLIFVYIAAHSTQSTWAYYVMEKFQWNEAWVGYSLGAVGLFVAIVQGGLIRVINPWLGPKRSVYLGLALYALGFLLFAFATKGWMMFAFLVPYCLGGIAGPAIQGIISTQVPANEQGELQGGLTGLVSATSIVGPPLMTYMFAYFTHDQAPLYFPGAPFLLGSVLTVLSVVLAVRSLSRHDLQVQPALAPTDAEALPSPDEAPSMGAGFRE</sequence>
<keyword evidence="7 9" id="KW-0472">Membrane</keyword>
<dbReference type="Gene3D" id="1.20.1250.20">
    <property type="entry name" value="MFS general substrate transporter like domains"/>
    <property type="match status" value="1"/>
</dbReference>
<protein>
    <submittedName>
        <fullName evidence="11">MFS transporter</fullName>
    </submittedName>
</protein>
<proteinExistence type="inferred from homology"/>
<dbReference type="PANTHER" id="PTHR23504">
    <property type="entry name" value="MAJOR FACILITATOR SUPERFAMILY DOMAIN-CONTAINING PROTEIN 10"/>
    <property type="match status" value="1"/>
</dbReference>
<organism evidence="11 12">
    <name type="scientific">Nibribacter ruber</name>
    <dbReference type="NCBI Taxonomy" id="2698458"/>
    <lineage>
        <taxon>Bacteria</taxon>
        <taxon>Pseudomonadati</taxon>
        <taxon>Bacteroidota</taxon>
        <taxon>Cytophagia</taxon>
        <taxon>Cytophagales</taxon>
        <taxon>Hymenobacteraceae</taxon>
        <taxon>Nibribacter</taxon>
    </lineage>
</organism>
<dbReference type="AlphaFoldDB" id="A0A6P1P4A6"/>
<feature type="transmembrane region" description="Helical" evidence="9">
    <location>
        <begin position="251"/>
        <end position="272"/>
    </location>
</feature>
<evidence type="ECO:0000259" key="10">
    <source>
        <dbReference type="PROSITE" id="PS50850"/>
    </source>
</evidence>
<feature type="domain" description="Major facilitator superfamily (MFS) profile" evidence="10">
    <location>
        <begin position="8"/>
        <end position="403"/>
    </location>
</feature>
<dbReference type="EMBL" id="CP047897">
    <property type="protein sequence ID" value="QHL89250.1"/>
    <property type="molecule type" value="Genomic_DNA"/>
</dbReference>
<feature type="transmembrane region" description="Helical" evidence="9">
    <location>
        <begin position="374"/>
        <end position="396"/>
    </location>
</feature>
<dbReference type="GO" id="GO:0022857">
    <property type="term" value="F:transmembrane transporter activity"/>
    <property type="evidence" value="ECO:0007669"/>
    <property type="project" value="InterPro"/>
</dbReference>
<feature type="transmembrane region" description="Helical" evidence="9">
    <location>
        <begin position="7"/>
        <end position="27"/>
    </location>
</feature>
<comment type="similarity">
    <text evidence="3">Belongs to the major facilitator superfamily. TCR/Tet family.</text>
</comment>
<feature type="transmembrane region" description="Helical" evidence="9">
    <location>
        <begin position="104"/>
        <end position="125"/>
    </location>
</feature>
<evidence type="ECO:0000256" key="8">
    <source>
        <dbReference type="SAM" id="MobiDB-lite"/>
    </source>
</evidence>
<feature type="transmembrane region" description="Helical" evidence="9">
    <location>
        <begin position="308"/>
        <end position="329"/>
    </location>
</feature>
<keyword evidence="12" id="KW-1185">Reference proteome</keyword>
<evidence type="ECO:0000256" key="2">
    <source>
        <dbReference type="ARBA" id="ARBA00004141"/>
    </source>
</evidence>
<dbReference type="CDD" id="cd17388">
    <property type="entry name" value="MFS_TetA"/>
    <property type="match status" value="1"/>
</dbReference>
<dbReference type="KEGG" id="nib:GU926_18150"/>
<evidence type="ECO:0000256" key="9">
    <source>
        <dbReference type="SAM" id="Phobius"/>
    </source>
</evidence>
<dbReference type="Pfam" id="PF07690">
    <property type="entry name" value="MFS_1"/>
    <property type="match status" value="1"/>
</dbReference>
<feature type="transmembrane region" description="Helical" evidence="9">
    <location>
        <begin position="137"/>
        <end position="159"/>
    </location>
</feature>
<dbReference type="PANTHER" id="PTHR23504:SF15">
    <property type="entry name" value="MAJOR FACILITATOR SUPERFAMILY (MFS) PROFILE DOMAIN-CONTAINING PROTEIN"/>
    <property type="match status" value="1"/>
</dbReference>
<feature type="transmembrane region" description="Helical" evidence="9">
    <location>
        <begin position="341"/>
        <end position="368"/>
    </location>
</feature>
<feature type="transmembrane region" description="Helical" evidence="9">
    <location>
        <begin position="214"/>
        <end position="231"/>
    </location>
</feature>